<keyword evidence="2" id="KW-1185">Reference proteome</keyword>
<reference evidence="2" key="1">
    <citation type="journal article" date="2022" name="New Phytol.">
        <title>Phylogenomic structure and speciation in an emerging model: the Sphagnum magellanicum complex (Bryophyta).</title>
        <authorList>
            <person name="Shaw A.J."/>
            <person name="Piatkowski B."/>
            <person name="Duffy A.M."/>
            <person name="Aguero B."/>
            <person name="Imwattana K."/>
            <person name="Nieto-Lugilde M."/>
            <person name="Healey A."/>
            <person name="Weston D.J."/>
            <person name="Patel M.N."/>
            <person name="Schmutz J."/>
            <person name="Grimwood J."/>
            <person name="Yavitt J.B."/>
            <person name="Hassel K."/>
            <person name="Stenoien H.K."/>
            <person name="Flatberg K.I."/>
            <person name="Bickford C.P."/>
            <person name="Hicks K.A."/>
        </authorList>
    </citation>
    <scope>NUCLEOTIDE SEQUENCE [LARGE SCALE GENOMIC DNA]</scope>
</reference>
<dbReference type="EMBL" id="CM038913">
    <property type="protein sequence ID" value="KAH9556474.1"/>
    <property type="molecule type" value="Genomic_DNA"/>
</dbReference>
<gene>
    <name evidence="1" type="ORF">CY35_07G029500</name>
</gene>
<evidence type="ECO:0000313" key="1">
    <source>
        <dbReference type="EMBL" id="KAH9556474.1"/>
    </source>
</evidence>
<name>A0ACB8HJQ9_9BRYO</name>
<proteinExistence type="predicted"/>
<comment type="caution">
    <text evidence="1">The sequence shown here is derived from an EMBL/GenBank/DDBJ whole genome shotgun (WGS) entry which is preliminary data.</text>
</comment>
<dbReference type="Proteomes" id="UP000828922">
    <property type="component" value="Linkage Group LG07"/>
</dbReference>
<sequence>MMAGLELEHPPTGRRLESLQEKDGLFIALLLTLLALVVHFVFYRRFRHLPPGPWPWPVVGNLFLLDSSPHQAFAHLAKKYGPLVYLRLGSRHTVIVSSPAMAKEFLLTHDHVFQYRRTSTITKILNNGKNIGQSSGPLWRQLRKICMTGLFSTKCIHSFQAVRIKEIRSTMKDIKIKAQEGKVVDLDFQLSLLATNIMTQMAFGKRYFGADEKGEKEARHLKQIVDDIFGAFGTVIIGDYVPSLWWVSKLQGVEAPLHDLRKRMKQFAQGILDEHRWDNATTDHQDSTYNDKPKDFVDVLLSERLDDGSGKLSDDTIQAVLYDLLAAGTDTTSVTLQWAMAELLRNPKLMKHAQDELDTVVGTDRVVEESDLQHLPYLQAIIKETFRFHPAAPFLLPHMSLESCQVAGYYLPPKTRVMVNLWAMGRNPDIWERPLEFDPERFLEHPEIDWNGHSFELLPFGSGRRACPGQPLAELVIQLALAHLVHSFNWSLPNQQEPHTLDMSEKFGLSLPRAQPLHAMAHPRLPTHLY</sequence>
<organism evidence="1 2">
    <name type="scientific">Sphagnum magellanicum</name>
    <dbReference type="NCBI Taxonomy" id="128215"/>
    <lineage>
        <taxon>Eukaryota</taxon>
        <taxon>Viridiplantae</taxon>
        <taxon>Streptophyta</taxon>
        <taxon>Embryophyta</taxon>
        <taxon>Bryophyta</taxon>
        <taxon>Sphagnophytina</taxon>
        <taxon>Sphagnopsida</taxon>
        <taxon>Sphagnales</taxon>
        <taxon>Sphagnaceae</taxon>
        <taxon>Sphagnum</taxon>
    </lineage>
</organism>
<accession>A0ACB8HJQ9</accession>
<protein>
    <submittedName>
        <fullName evidence="1">Uncharacterized protein</fullName>
    </submittedName>
</protein>
<evidence type="ECO:0000313" key="2">
    <source>
        <dbReference type="Proteomes" id="UP000828922"/>
    </source>
</evidence>